<dbReference type="Ensembl" id="ENSSSCT00070027836.1">
    <property type="protein sequence ID" value="ENSSSCP00070023169.1"/>
    <property type="gene ID" value="ENSSSCG00070014209.1"/>
</dbReference>
<dbReference type="Proteomes" id="UP000314985">
    <property type="component" value="Chromosome 18"/>
</dbReference>
<accession>A0A4X1U0G0</accession>
<evidence type="ECO:0000313" key="3">
    <source>
        <dbReference type="Proteomes" id="UP000314985"/>
    </source>
</evidence>
<dbReference type="AlphaFoldDB" id="A0A4X1U0G0"/>
<reference evidence="2 3" key="1">
    <citation type="submission" date="2017-08" db="EMBL/GenBank/DDBJ databases">
        <title>USMARCv1.0.</title>
        <authorList>
            <person name="Hannum G.I."/>
            <person name="Koren S."/>
            <person name="Schroeder S.G."/>
            <person name="Chin S.C."/>
            <person name="Nonneman D.J."/>
            <person name="Becker S.A."/>
            <person name="Rosen B.D."/>
            <person name="Bickhart D.M."/>
            <person name="Putnam N.H."/>
            <person name="Green R.E."/>
            <person name="Tuggle C.K."/>
            <person name="Liu H."/>
            <person name="Rohrer G.A."/>
            <person name="Warr A."/>
            <person name="Hall R."/>
            <person name="Kim K."/>
            <person name="Hume D.A."/>
            <person name="Talbot R."/>
            <person name="Chow W."/>
            <person name="Howe K."/>
            <person name="Schwartz A.S."/>
            <person name="Watson M."/>
            <person name="Archibald A.L."/>
            <person name="Phillippy A.M."/>
            <person name="Smith T.P.L."/>
        </authorList>
    </citation>
    <scope>NUCLEOTIDE SEQUENCE [LARGE SCALE GENOMIC DNA]</scope>
</reference>
<name>A0A4X1U0G0_PIG</name>
<reference evidence="2" key="2">
    <citation type="submission" date="2025-08" db="UniProtKB">
        <authorList>
            <consortium name="Ensembl"/>
        </authorList>
    </citation>
    <scope>IDENTIFICATION</scope>
</reference>
<proteinExistence type="predicted"/>
<sequence>MDGWMDGRTDGRTDRRTDRQTDRIYYEKLVHAIMEAEISHNLLSADWRSRKAGGIIQPESDRLRIRVANDISSRPRAGEDEMRFLSLSNEATNKEEQIPPPSTVSLEFGKHLNKH</sequence>
<feature type="region of interest" description="Disordered" evidence="1">
    <location>
        <begin position="88"/>
        <end position="115"/>
    </location>
</feature>
<evidence type="ECO:0000256" key="1">
    <source>
        <dbReference type="SAM" id="MobiDB-lite"/>
    </source>
</evidence>
<organism evidence="2 3">
    <name type="scientific">Sus scrofa</name>
    <name type="common">Pig</name>
    <dbReference type="NCBI Taxonomy" id="9823"/>
    <lineage>
        <taxon>Eukaryota</taxon>
        <taxon>Metazoa</taxon>
        <taxon>Chordata</taxon>
        <taxon>Craniata</taxon>
        <taxon>Vertebrata</taxon>
        <taxon>Euteleostomi</taxon>
        <taxon>Mammalia</taxon>
        <taxon>Eutheria</taxon>
        <taxon>Laurasiatheria</taxon>
        <taxon>Artiodactyla</taxon>
        <taxon>Suina</taxon>
        <taxon>Suidae</taxon>
        <taxon>Sus</taxon>
    </lineage>
</organism>
<protein>
    <submittedName>
        <fullName evidence="2">Uncharacterized protein</fullName>
    </submittedName>
</protein>
<evidence type="ECO:0000313" key="2">
    <source>
        <dbReference type="Ensembl" id="ENSSSCP00070023169.1"/>
    </source>
</evidence>